<organism evidence="1 2">
    <name type="scientific">Candidatus Desulfosporosinus infrequens</name>
    <dbReference type="NCBI Taxonomy" id="2043169"/>
    <lineage>
        <taxon>Bacteria</taxon>
        <taxon>Bacillati</taxon>
        <taxon>Bacillota</taxon>
        <taxon>Clostridia</taxon>
        <taxon>Eubacteriales</taxon>
        <taxon>Desulfitobacteriaceae</taxon>
        <taxon>Desulfosporosinus</taxon>
    </lineage>
</organism>
<dbReference type="AlphaFoldDB" id="A0A2U3LBT6"/>
<evidence type="ECO:0000313" key="1">
    <source>
        <dbReference type="EMBL" id="SPF49352.1"/>
    </source>
</evidence>
<evidence type="ECO:0000313" key="2">
    <source>
        <dbReference type="Proteomes" id="UP000238916"/>
    </source>
</evidence>
<sequence>MERQNRYLLQIPTSLTIIPSMLHQYLIQKKKQKEEKKNFRMIVKKHLTWVLDLLNKLIFVSLTTDFVVPPAFQYALELSRWDFCLL</sequence>
<name>A0A2U3LBT6_9FIRM</name>
<gene>
    <name evidence="1" type="ORF">SBF1_450017</name>
</gene>
<accession>A0A2U3LBT6</accession>
<reference evidence="2" key="1">
    <citation type="submission" date="2018-02" db="EMBL/GenBank/DDBJ databases">
        <authorList>
            <person name="Hausmann B."/>
        </authorList>
    </citation>
    <scope>NUCLEOTIDE SEQUENCE [LARGE SCALE GENOMIC DNA]</scope>
    <source>
        <strain evidence="2">Peat soil MAG SbF1</strain>
    </source>
</reference>
<proteinExistence type="predicted"/>
<protein>
    <submittedName>
        <fullName evidence="1">Uncharacterized protein</fullName>
    </submittedName>
</protein>
<dbReference type="Proteomes" id="UP000238916">
    <property type="component" value="Unassembled WGS sequence"/>
</dbReference>
<dbReference type="EMBL" id="OMOF01000390">
    <property type="protein sequence ID" value="SPF49352.1"/>
    <property type="molecule type" value="Genomic_DNA"/>
</dbReference>